<dbReference type="NCBIfam" id="NF003361">
    <property type="entry name" value="PRK04435.1"/>
    <property type="match status" value="1"/>
</dbReference>
<dbReference type="CDD" id="cd04888">
    <property type="entry name" value="ACT_PheB-BS"/>
    <property type="match status" value="1"/>
</dbReference>
<dbReference type="HAMAP" id="MF_00707">
    <property type="entry name" value="UPF0735"/>
    <property type="match status" value="1"/>
</dbReference>
<protein>
    <recommendedName>
        <fullName evidence="1">UPF0735 ACT domain-containing protein SAMN02745975_01917</fullName>
    </recommendedName>
</protein>
<evidence type="ECO:0000313" key="3">
    <source>
        <dbReference type="EMBL" id="SHJ36349.1"/>
    </source>
</evidence>
<dbReference type="Gene3D" id="3.30.70.260">
    <property type="match status" value="1"/>
</dbReference>
<evidence type="ECO:0000259" key="2">
    <source>
        <dbReference type="PROSITE" id="PS51671"/>
    </source>
</evidence>
<dbReference type="InterPro" id="IPR008310">
    <property type="entry name" value="UPF0735_ACT_dom-cont"/>
</dbReference>
<comment type="similarity">
    <text evidence="1">Belongs to the UPF0735 family.</text>
</comment>
<sequence length="146" mass="16181">MADKKYLIIDTEILPEVYEKVLEVKELLRTGRAKGITEAVQMIGISRSTFYKYKDFIFSSSEGTKGQKVTVTLLLSHTPGILSNLLNKLAFWNVNILTINQDIPINNVANVSITFDISEAKTGIDDLMEGLSSIKGVVKAELIAME</sequence>
<dbReference type="OrthoDB" id="9788773at2"/>
<reference evidence="4" key="1">
    <citation type="submission" date="2016-11" db="EMBL/GenBank/DDBJ databases">
        <authorList>
            <person name="Varghese N."/>
            <person name="Submissions S."/>
        </authorList>
    </citation>
    <scope>NUCLEOTIDE SEQUENCE [LARGE SCALE GENOMIC DNA]</scope>
    <source>
        <strain evidence="4">DSM 17957</strain>
    </source>
</reference>
<evidence type="ECO:0000256" key="1">
    <source>
        <dbReference type="HAMAP-Rule" id="MF_00707"/>
    </source>
</evidence>
<dbReference type="Proteomes" id="UP000184536">
    <property type="component" value="Unassembled WGS sequence"/>
</dbReference>
<name>A0A1M6IPR7_9FIRM</name>
<gene>
    <name evidence="3" type="ORF">SAMN02745975_01917</name>
</gene>
<dbReference type="EMBL" id="FQZV01000022">
    <property type="protein sequence ID" value="SHJ36349.1"/>
    <property type="molecule type" value="Genomic_DNA"/>
</dbReference>
<dbReference type="PIRSF" id="PIRSF025624">
    <property type="entry name" value="ACT_PheB"/>
    <property type="match status" value="1"/>
</dbReference>
<dbReference type="InterPro" id="IPR045865">
    <property type="entry name" value="ACT-like_dom_sf"/>
</dbReference>
<dbReference type="RefSeq" id="WP_110941064.1">
    <property type="nucleotide sequence ID" value="NZ_FQZV01000022.1"/>
</dbReference>
<dbReference type="STRING" id="1121919.SAMN02745975_01917"/>
<dbReference type="InterPro" id="IPR002912">
    <property type="entry name" value="ACT_dom"/>
</dbReference>
<dbReference type="PROSITE" id="PS51671">
    <property type="entry name" value="ACT"/>
    <property type="match status" value="1"/>
</dbReference>
<proteinExistence type="inferred from homology"/>
<dbReference type="SUPFAM" id="SSF55021">
    <property type="entry name" value="ACT-like"/>
    <property type="match status" value="1"/>
</dbReference>
<keyword evidence="4" id="KW-1185">Reference proteome</keyword>
<dbReference type="AlphaFoldDB" id="A0A1M6IPR7"/>
<feature type="domain" description="ACT" evidence="2">
    <location>
        <begin position="70"/>
        <end position="145"/>
    </location>
</feature>
<evidence type="ECO:0000313" key="4">
    <source>
        <dbReference type="Proteomes" id="UP000184536"/>
    </source>
</evidence>
<organism evidence="3 4">
    <name type="scientific">Geosporobacter subterraneus DSM 17957</name>
    <dbReference type="NCBI Taxonomy" id="1121919"/>
    <lineage>
        <taxon>Bacteria</taxon>
        <taxon>Bacillati</taxon>
        <taxon>Bacillota</taxon>
        <taxon>Clostridia</taxon>
        <taxon>Peptostreptococcales</taxon>
        <taxon>Thermotaleaceae</taxon>
        <taxon>Geosporobacter</taxon>
    </lineage>
</organism>
<accession>A0A1M6IPR7</accession>